<dbReference type="OrthoDB" id="9803065at2"/>
<dbReference type="GO" id="GO:0017004">
    <property type="term" value="P:cytochrome complex assembly"/>
    <property type="evidence" value="ECO:0007669"/>
    <property type="project" value="UniProtKB-KW"/>
</dbReference>
<dbReference type="AlphaFoldDB" id="S6AKG1"/>
<feature type="transmembrane region" description="Helical" evidence="7">
    <location>
        <begin position="20"/>
        <end position="49"/>
    </location>
</feature>
<dbReference type="RefSeq" id="WP_009207810.1">
    <property type="nucleotide sequence ID" value="NC_022358.1"/>
</dbReference>
<keyword evidence="4" id="KW-0201">Cytochrome c-type biogenesis</keyword>
<evidence type="ECO:0000256" key="4">
    <source>
        <dbReference type="ARBA" id="ARBA00022748"/>
    </source>
</evidence>
<accession>S6AKG1</accession>
<gene>
    <name evidence="9" type="ORF">SCD_n03092</name>
</gene>
<dbReference type="KEGG" id="sdr:SCD_n03092"/>
<feature type="transmembrane region" description="Helical" evidence="7">
    <location>
        <begin position="95"/>
        <end position="115"/>
    </location>
</feature>
<evidence type="ECO:0000256" key="6">
    <source>
        <dbReference type="ARBA" id="ARBA00023136"/>
    </source>
</evidence>
<dbReference type="InterPro" id="IPR003834">
    <property type="entry name" value="Cyt_c_assmbl_TM_dom"/>
</dbReference>
<name>S6AKG1_SULDS</name>
<evidence type="ECO:0000256" key="1">
    <source>
        <dbReference type="ARBA" id="ARBA00004141"/>
    </source>
</evidence>
<feature type="transmembrane region" description="Helical" evidence="7">
    <location>
        <begin position="170"/>
        <end position="190"/>
    </location>
</feature>
<dbReference type="InterPro" id="IPR051790">
    <property type="entry name" value="Cytochrome_c-biogenesis_DsbD"/>
</dbReference>
<comment type="similarity">
    <text evidence="2">Belongs to the DsbD family.</text>
</comment>
<protein>
    <submittedName>
        <fullName evidence="9">Cytochrome c biogenesis protein, transmembrane region</fullName>
    </submittedName>
</protein>
<dbReference type="PANTHER" id="PTHR31272">
    <property type="entry name" value="CYTOCHROME C-TYPE BIOGENESIS PROTEIN HI_1454-RELATED"/>
    <property type="match status" value="1"/>
</dbReference>
<dbReference type="EMBL" id="AP013067">
    <property type="protein sequence ID" value="BAN36891.1"/>
    <property type="molecule type" value="Genomic_DNA"/>
</dbReference>
<geneLocation type="plasmid" evidence="9 10">
    <name>pSCD</name>
</geneLocation>
<evidence type="ECO:0000256" key="7">
    <source>
        <dbReference type="SAM" id="Phobius"/>
    </source>
</evidence>
<dbReference type="GO" id="GO:0016020">
    <property type="term" value="C:membrane"/>
    <property type="evidence" value="ECO:0007669"/>
    <property type="project" value="UniProtKB-SubCell"/>
</dbReference>
<reference evidence="9 10" key="1">
    <citation type="journal article" date="2012" name="Appl. Environ. Microbiol.">
        <title>Draft genome sequence of a psychrotolerant sulfur-oxidizing bacterium, Sulfuricella denitrificans skB26, and proteomic insights into cold adaptation.</title>
        <authorList>
            <person name="Watanabe T."/>
            <person name="Kojima H."/>
            <person name="Fukui M."/>
        </authorList>
    </citation>
    <scope>NUCLEOTIDE SEQUENCE [LARGE SCALE GENOMIC DNA]</scope>
    <source>
        <strain evidence="10">skB26</strain>
        <plasmid evidence="9 10">pSCD</plasmid>
    </source>
</reference>
<proteinExistence type="inferred from homology"/>
<dbReference type="PANTHER" id="PTHR31272:SF6">
    <property type="entry name" value="CYTOCHROME C-TYPE BIOGENESIS CCDA-LIKE CHLOROPLASTIC PROTEIN"/>
    <property type="match status" value="1"/>
</dbReference>
<dbReference type="HOGENOM" id="CLU_053225_0_2_4"/>
<organism evidence="9 10">
    <name type="scientific">Sulfuricella denitrificans (strain DSM 22764 / NBRC 105220 / skB26)</name>
    <dbReference type="NCBI Taxonomy" id="1163617"/>
    <lineage>
        <taxon>Bacteria</taxon>
        <taxon>Pseudomonadati</taxon>
        <taxon>Pseudomonadota</taxon>
        <taxon>Betaproteobacteria</taxon>
        <taxon>Nitrosomonadales</taxon>
        <taxon>Sulfuricellaceae</taxon>
        <taxon>Sulfuricella</taxon>
    </lineage>
</organism>
<feature type="domain" description="Cytochrome C biogenesis protein transmembrane" evidence="8">
    <location>
        <begin position="25"/>
        <end position="206"/>
    </location>
</feature>
<keyword evidence="3 7" id="KW-0812">Transmembrane</keyword>
<feature type="transmembrane region" description="Helical" evidence="7">
    <location>
        <begin position="211"/>
        <end position="230"/>
    </location>
</feature>
<evidence type="ECO:0000313" key="10">
    <source>
        <dbReference type="Proteomes" id="UP000015559"/>
    </source>
</evidence>
<comment type="subcellular location">
    <subcellularLocation>
        <location evidence="1">Membrane</location>
        <topology evidence="1">Multi-pass membrane protein</topology>
    </subcellularLocation>
</comment>
<evidence type="ECO:0000256" key="5">
    <source>
        <dbReference type="ARBA" id="ARBA00022989"/>
    </source>
</evidence>
<feature type="transmembrane region" description="Helical" evidence="7">
    <location>
        <begin position="136"/>
        <end position="158"/>
    </location>
</feature>
<keyword evidence="10" id="KW-1185">Reference proteome</keyword>
<evidence type="ECO:0000313" key="9">
    <source>
        <dbReference type="EMBL" id="BAN36891.1"/>
    </source>
</evidence>
<evidence type="ECO:0000259" key="8">
    <source>
        <dbReference type="Pfam" id="PF02683"/>
    </source>
</evidence>
<feature type="transmembrane region" description="Helical" evidence="7">
    <location>
        <begin position="61"/>
        <end position="83"/>
    </location>
</feature>
<keyword evidence="5 7" id="KW-1133">Transmembrane helix</keyword>
<sequence length="233" mass="23762">MIGELFEALNNGLSGAPVWALGAAALWGVASMLLSPCHLAGIPLIVGFINGQGMASGRRAFALSGLFAVGILITIAVIGAITASLGRIAGDMGPWANYFVAGVFLLVGLYLLGLLPSPWKSPASVPIARKGLLPALALGLVFGIALGPCTFAYMAPVLGVAFSSAATSPLFAASLLLAYGVGHCSVIVAAGSASGMVQRYLDWNEHSRGALRFRQGCGVLVIGAGFYLVWSAN</sequence>
<evidence type="ECO:0000256" key="3">
    <source>
        <dbReference type="ARBA" id="ARBA00022692"/>
    </source>
</evidence>
<dbReference type="Proteomes" id="UP000015559">
    <property type="component" value="Plasmid pSCD"/>
</dbReference>
<evidence type="ECO:0000256" key="2">
    <source>
        <dbReference type="ARBA" id="ARBA00006143"/>
    </source>
</evidence>
<keyword evidence="9" id="KW-0614">Plasmid</keyword>
<keyword evidence="6 7" id="KW-0472">Membrane</keyword>
<dbReference type="Pfam" id="PF02683">
    <property type="entry name" value="DsbD_TM"/>
    <property type="match status" value="1"/>
</dbReference>